<evidence type="ECO:0000313" key="2">
    <source>
        <dbReference type="EMBL" id="GIQ89626.1"/>
    </source>
</evidence>
<feature type="compositionally biased region" description="Basic and acidic residues" evidence="1">
    <location>
        <begin position="302"/>
        <end position="311"/>
    </location>
</feature>
<comment type="caution">
    <text evidence="2">The sequence shown here is derived from an EMBL/GenBank/DDBJ whole genome shotgun (WGS) entry which is preliminary data.</text>
</comment>
<feature type="non-terminal residue" evidence="2">
    <location>
        <position position="362"/>
    </location>
</feature>
<gene>
    <name evidence="2" type="ORF">KIPB_012139</name>
</gene>
<dbReference type="AlphaFoldDB" id="A0A9K3D686"/>
<evidence type="ECO:0000256" key="1">
    <source>
        <dbReference type="SAM" id="MobiDB-lite"/>
    </source>
</evidence>
<dbReference type="EMBL" id="BDIP01005247">
    <property type="protein sequence ID" value="GIQ89626.1"/>
    <property type="molecule type" value="Genomic_DNA"/>
</dbReference>
<name>A0A9K3D686_9EUKA</name>
<feature type="compositionally biased region" description="Basic and acidic residues" evidence="1">
    <location>
        <begin position="275"/>
        <end position="291"/>
    </location>
</feature>
<feature type="compositionally biased region" description="Low complexity" evidence="1">
    <location>
        <begin position="238"/>
        <end position="248"/>
    </location>
</feature>
<feature type="compositionally biased region" description="Basic and acidic residues" evidence="1">
    <location>
        <begin position="176"/>
        <end position="233"/>
    </location>
</feature>
<reference evidence="2 3" key="1">
    <citation type="journal article" date="2018" name="PLoS ONE">
        <title>The draft genome of Kipferlia bialata reveals reductive genome evolution in fornicate parasites.</title>
        <authorList>
            <person name="Tanifuji G."/>
            <person name="Takabayashi S."/>
            <person name="Kume K."/>
            <person name="Takagi M."/>
            <person name="Nakayama T."/>
            <person name="Kamikawa R."/>
            <person name="Inagaki Y."/>
            <person name="Hashimoto T."/>
        </authorList>
    </citation>
    <scope>NUCLEOTIDE SEQUENCE [LARGE SCALE GENOMIC DNA]</scope>
    <source>
        <strain evidence="2">NY0173</strain>
    </source>
</reference>
<feature type="compositionally biased region" description="Basic and acidic residues" evidence="1">
    <location>
        <begin position="116"/>
        <end position="126"/>
    </location>
</feature>
<feature type="compositionally biased region" description="Basic and acidic residues" evidence="1">
    <location>
        <begin position="53"/>
        <end position="84"/>
    </location>
</feature>
<sequence>MGMHSFPPHPHGDREAKLIDRAAERDRELERNSAARKPTPSLLQRAATARYGMRREVEKEKEREREREREERGARSRSSSRESTGKPPHSHPVRAPSKMHQGQTERDLEEEEEESPREREREREVPPTHTISSHRGARRSSVERRPPAGPRRVRKTAAQLERERKQLAEAQEIEEEKEREREREHERQYQLREQAKREREMEMERERERERERGRELERERERERERDARESAPHTVPSRPTRSTRSRPPSERASVERETHRGGGTMVSAPPMSRDLRQGREREREREQGRTHGSAFQRVPPRSDRERGRETEDDLATALSGMSISAGRGRGSAEQHGVIQQLLNLLQGGSVGVRLRSLAEL</sequence>
<feature type="compositionally biased region" description="Basic and acidic residues" evidence="1">
    <location>
        <begin position="10"/>
        <end position="33"/>
    </location>
</feature>
<evidence type="ECO:0000313" key="3">
    <source>
        <dbReference type="Proteomes" id="UP000265618"/>
    </source>
</evidence>
<accession>A0A9K3D686</accession>
<organism evidence="2 3">
    <name type="scientific">Kipferlia bialata</name>
    <dbReference type="NCBI Taxonomy" id="797122"/>
    <lineage>
        <taxon>Eukaryota</taxon>
        <taxon>Metamonada</taxon>
        <taxon>Carpediemonas-like organisms</taxon>
        <taxon>Kipferlia</taxon>
    </lineage>
</organism>
<feature type="region of interest" description="Disordered" evidence="1">
    <location>
        <begin position="1"/>
        <end position="335"/>
    </location>
</feature>
<dbReference type="Proteomes" id="UP000265618">
    <property type="component" value="Unassembled WGS sequence"/>
</dbReference>
<proteinExistence type="predicted"/>
<protein>
    <submittedName>
        <fullName evidence="2">Uncharacterized protein</fullName>
    </submittedName>
</protein>
<feature type="non-terminal residue" evidence="2">
    <location>
        <position position="1"/>
    </location>
</feature>
<keyword evidence="3" id="KW-1185">Reference proteome</keyword>
<feature type="compositionally biased region" description="Basic and acidic residues" evidence="1">
    <location>
        <begin position="249"/>
        <end position="262"/>
    </location>
</feature>